<protein>
    <submittedName>
        <fullName evidence="6">Transcriptional regulator</fullName>
    </submittedName>
</protein>
<organism evidence="6 7">
    <name type="scientific">Nostocoides australiense Ben110</name>
    <dbReference type="NCBI Taxonomy" id="1193182"/>
    <lineage>
        <taxon>Bacteria</taxon>
        <taxon>Bacillati</taxon>
        <taxon>Actinomycetota</taxon>
        <taxon>Actinomycetes</taxon>
        <taxon>Micrococcales</taxon>
        <taxon>Intrasporangiaceae</taxon>
        <taxon>Nostocoides</taxon>
    </lineage>
</organism>
<sequence length="309" mass="34019">MRDVDANLLLFLHALLEERNLTHAGIRMQMSQPAMSGALGRLRTHFDDELLVRTGRDFQLTPLAEDLRPKVAAAVAAAETLLGDHSEFDPATSDKRFSLSMSEYAMTVLAEPLSRAVREAAPGCSVVIEPMPRAHDLVEADLMRRDLMVAPLGFGFGGLVQPIFTDHLVCLVARDNPELVDGALTLEQLHRMPHAVAEFLAAGDYRRPLEKAAEAAGIADRLVAVRVTSLLTVPFAIKGTHMCAFVPSRLAHRVLESLDLAIARTPLTQVQITEAAHWHQRRDNDPAVTWLRHLLYDVAIELEDAAPSQ</sequence>
<dbReference type="GO" id="GO:0003677">
    <property type="term" value="F:DNA binding"/>
    <property type="evidence" value="ECO:0007669"/>
    <property type="project" value="UniProtKB-KW"/>
</dbReference>
<reference evidence="6 7" key="1">
    <citation type="journal article" date="2013" name="ISME J.">
        <title>A metabolic model for members of the genus Tetrasphaera involved in enhanced biological phosphorus removal.</title>
        <authorList>
            <person name="Kristiansen R."/>
            <person name="Nguyen H.T.T."/>
            <person name="Saunders A.M."/>
            <person name="Nielsen J.L."/>
            <person name="Wimmer R."/>
            <person name="Le V.Q."/>
            <person name="McIlroy S.J."/>
            <person name="Petrovski S."/>
            <person name="Seviour R.J."/>
            <person name="Calteau A."/>
            <person name="Nielsen K.L."/>
            <person name="Nielsen P.H."/>
        </authorList>
    </citation>
    <scope>NUCLEOTIDE SEQUENCE [LARGE SCALE GENOMIC DNA]</scope>
    <source>
        <strain evidence="6 7">Ben110</strain>
    </source>
</reference>
<evidence type="ECO:0000256" key="3">
    <source>
        <dbReference type="ARBA" id="ARBA00023125"/>
    </source>
</evidence>
<proteinExistence type="inferred from homology"/>
<evidence type="ECO:0000256" key="1">
    <source>
        <dbReference type="ARBA" id="ARBA00009437"/>
    </source>
</evidence>
<dbReference type="Proteomes" id="UP000035763">
    <property type="component" value="Unassembled WGS sequence"/>
</dbReference>
<name>W6JZD9_9MICO</name>
<dbReference type="GO" id="GO:0003700">
    <property type="term" value="F:DNA-binding transcription factor activity"/>
    <property type="evidence" value="ECO:0007669"/>
    <property type="project" value="InterPro"/>
</dbReference>
<evidence type="ECO:0000256" key="2">
    <source>
        <dbReference type="ARBA" id="ARBA00023015"/>
    </source>
</evidence>
<keyword evidence="2" id="KW-0805">Transcription regulation</keyword>
<evidence type="ECO:0000313" key="7">
    <source>
        <dbReference type="Proteomes" id="UP000035763"/>
    </source>
</evidence>
<dbReference type="InterPro" id="IPR005119">
    <property type="entry name" value="LysR_subst-bd"/>
</dbReference>
<evidence type="ECO:0000256" key="4">
    <source>
        <dbReference type="ARBA" id="ARBA00023163"/>
    </source>
</evidence>
<dbReference type="Pfam" id="PF00126">
    <property type="entry name" value="HTH_1"/>
    <property type="match status" value="1"/>
</dbReference>
<dbReference type="InterPro" id="IPR037402">
    <property type="entry name" value="YidZ_PBP2"/>
</dbReference>
<dbReference type="Gene3D" id="3.40.190.10">
    <property type="entry name" value="Periplasmic binding protein-like II"/>
    <property type="match status" value="2"/>
</dbReference>
<gene>
    <name evidence="6" type="ORF">BN11_4990003</name>
</gene>
<dbReference type="InterPro" id="IPR036388">
    <property type="entry name" value="WH-like_DNA-bd_sf"/>
</dbReference>
<keyword evidence="7" id="KW-1185">Reference proteome</keyword>
<comment type="similarity">
    <text evidence="1">Belongs to the LysR transcriptional regulatory family.</text>
</comment>
<dbReference type="STRING" id="1193182.BN11_4990003"/>
<dbReference type="InterPro" id="IPR050389">
    <property type="entry name" value="LysR-type_TF"/>
</dbReference>
<evidence type="ECO:0000313" key="6">
    <source>
        <dbReference type="EMBL" id="CCH74943.1"/>
    </source>
</evidence>
<dbReference type="SUPFAM" id="SSF53850">
    <property type="entry name" value="Periplasmic binding protein-like II"/>
    <property type="match status" value="1"/>
</dbReference>
<dbReference type="PANTHER" id="PTHR30118:SF15">
    <property type="entry name" value="TRANSCRIPTIONAL REGULATORY PROTEIN"/>
    <property type="match status" value="1"/>
</dbReference>
<evidence type="ECO:0000259" key="5">
    <source>
        <dbReference type="PROSITE" id="PS50931"/>
    </source>
</evidence>
<comment type="caution">
    <text evidence="6">The sequence shown here is derived from an EMBL/GenBank/DDBJ whole genome shotgun (WGS) entry which is preliminary data.</text>
</comment>
<dbReference type="Gene3D" id="1.10.10.10">
    <property type="entry name" value="Winged helix-like DNA-binding domain superfamily/Winged helix DNA-binding domain"/>
    <property type="match status" value="1"/>
</dbReference>
<accession>W6JZD9</accession>
<keyword evidence="3" id="KW-0238">DNA-binding</keyword>
<dbReference type="InterPro" id="IPR036390">
    <property type="entry name" value="WH_DNA-bd_sf"/>
</dbReference>
<dbReference type="SUPFAM" id="SSF46785">
    <property type="entry name" value="Winged helix' DNA-binding domain"/>
    <property type="match status" value="1"/>
</dbReference>
<dbReference type="PROSITE" id="PS50931">
    <property type="entry name" value="HTH_LYSR"/>
    <property type="match status" value="1"/>
</dbReference>
<dbReference type="InterPro" id="IPR000847">
    <property type="entry name" value="LysR_HTH_N"/>
</dbReference>
<dbReference type="PANTHER" id="PTHR30118">
    <property type="entry name" value="HTH-TYPE TRANSCRIPTIONAL REGULATOR LEUO-RELATED"/>
    <property type="match status" value="1"/>
</dbReference>
<feature type="domain" description="HTH lysR-type" evidence="5">
    <location>
        <begin position="4"/>
        <end position="61"/>
    </location>
</feature>
<dbReference type="Pfam" id="PF03466">
    <property type="entry name" value="LysR_substrate"/>
    <property type="match status" value="1"/>
</dbReference>
<dbReference type="CDD" id="cd08417">
    <property type="entry name" value="PBP2_Nitroaromatics_like"/>
    <property type="match status" value="1"/>
</dbReference>
<keyword evidence="4" id="KW-0804">Transcription</keyword>
<dbReference type="EMBL" id="CAJA01000444">
    <property type="protein sequence ID" value="CCH74943.1"/>
    <property type="molecule type" value="Genomic_DNA"/>
</dbReference>
<dbReference type="AlphaFoldDB" id="W6JZD9"/>